<evidence type="ECO:0008006" key="3">
    <source>
        <dbReference type="Google" id="ProtNLM"/>
    </source>
</evidence>
<dbReference type="Proteomes" id="UP001583177">
    <property type="component" value="Unassembled WGS sequence"/>
</dbReference>
<comment type="caution">
    <text evidence="1">The sequence shown here is derived from an EMBL/GenBank/DDBJ whole genome shotgun (WGS) entry which is preliminary data.</text>
</comment>
<evidence type="ECO:0000313" key="2">
    <source>
        <dbReference type="Proteomes" id="UP001583177"/>
    </source>
</evidence>
<accession>A0ABR3X4L0</accession>
<proteinExistence type="predicted"/>
<sequence>MGVPLETALRWEHPHTQLEVYQDAYNYFAKARTQDWDARMKEYWALQDQKPRDDEKYKYYHLKKSSDTPPDLDTQAQAELDNEERDFNSYQLRCVIEMCRKQRRHEFHGFMSLPVEIRDIIYSYVLPKGTVVMVPCERPLAIIEHCRSNHGDLYRRYRGLRIRFEDFHRNNRAPLSLVQGVNKAIHDEAARIYFGKNQFIFPTGFIRYPSYCNLLDSQGISERHTEASFLRDAADRTNNAPLLRDVSYAFDMRDHRGVDYENLCQDISLKEAIASHTMSRADALQALHDQKARDLEMDWSERILNIKRMTLDRLALSFDECHCPIGCCRKVGWVLDLLLHKGPPPGTTEDQVYCPIDWRERPPLVVEVLGVMSRRERLMAQEKLGQLQGSELRFDTYDSATDQISQAADVTGPDAFLLQN</sequence>
<keyword evidence="2" id="KW-1185">Reference proteome</keyword>
<gene>
    <name evidence="1" type="ORF">Daus18300_004962</name>
</gene>
<protein>
    <recommendedName>
        <fullName evidence="3">F-box domain-containing protein</fullName>
    </recommendedName>
</protein>
<name>A0ABR3X4L0_9PEZI</name>
<organism evidence="1 2">
    <name type="scientific">Diaporthe australafricana</name>
    <dbReference type="NCBI Taxonomy" id="127596"/>
    <lineage>
        <taxon>Eukaryota</taxon>
        <taxon>Fungi</taxon>
        <taxon>Dikarya</taxon>
        <taxon>Ascomycota</taxon>
        <taxon>Pezizomycotina</taxon>
        <taxon>Sordariomycetes</taxon>
        <taxon>Sordariomycetidae</taxon>
        <taxon>Diaporthales</taxon>
        <taxon>Diaporthaceae</taxon>
        <taxon>Diaporthe</taxon>
    </lineage>
</organism>
<reference evidence="1 2" key="1">
    <citation type="journal article" date="2024" name="IMA Fungus">
        <title>IMA Genome - F19 : A genome assembly and annotation guide to empower mycologists, including annotated draft genome sequences of Ceratocystis pirilliformis, Diaporthe australafricana, Fusarium ophioides, Paecilomyces lecythidis, and Sporothrix stenoceras.</title>
        <authorList>
            <person name="Aylward J."/>
            <person name="Wilson A.M."/>
            <person name="Visagie C.M."/>
            <person name="Spraker J."/>
            <person name="Barnes I."/>
            <person name="Buitendag C."/>
            <person name="Ceriani C."/>
            <person name="Del Mar Angel L."/>
            <person name="du Plessis D."/>
            <person name="Fuchs T."/>
            <person name="Gasser K."/>
            <person name="Kramer D."/>
            <person name="Li W."/>
            <person name="Munsamy K."/>
            <person name="Piso A."/>
            <person name="Price J.L."/>
            <person name="Sonnekus B."/>
            <person name="Thomas C."/>
            <person name="van der Nest A."/>
            <person name="van Dijk A."/>
            <person name="van Heerden A."/>
            <person name="van Vuuren N."/>
            <person name="Yilmaz N."/>
            <person name="Duong T.A."/>
            <person name="van der Merwe N.A."/>
            <person name="Wingfield M.J."/>
            <person name="Wingfield B.D."/>
        </authorList>
    </citation>
    <scope>NUCLEOTIDE SEQUENCE [LARGE SCALE GENOMIC DNA]</scope>
    <source>
        <strain evidence="1 2">CMW 18300</strain>
    </source>
</reference>
<dbReference type="EMBL" id="JAWRVE010000035">
    <property type="protein sequence ID" value="KAL1870873.1"/>
    <property type="molecule type" value="Genomic_DNA"/>
</dbReference>
<evidence type="ECO:0000313" key="1">
    <source>
        <dbReference type="EMBL" id="KAL1870873.1"/>
    </source>
</evidence>